<protein>
    <submittedName>
        <fullName evidence="1">Uncharacterized protein</fullName>
    </submittedName>
</protein>
<evidence type="ECO:0000313" key="1">
    <source>
        <dbReference type="EMBL" id="MPC87503.1"/>
    </source>
</evidence>
<dbReference type="EMBL" id="VSRR010074712">
    <property type="protein sequence ID" value="MPC87503.1"/>
    <property type="molecule type" value="Genomic_DNA"/>
</dbReference>
<evidence type="ECO:0000313" key="2">
    <source>
        <dbReference type="Proteomes" id="UP000324222"/>
    </source>
</evidence>
<reference evidence="1 2" key="1">
    <citation type="submission" date="2019-05" db="EMBL/GenBank/DDBJ databases">
        <title>Another draft genome of Portunus trituberculatus and its Hox gene families provides insights of decapod evolution.</title>
        <authorList>
            <person name="Jeong J.-H."/>
            <person name="Song I."/>
            <person name="Kim S."/>
            <person name="Choi T."/>
            <person name="Kim D."/>
            <person name="Ryu S."/>
            <person name="Kim W."/>
        </authorList>
    </citation>
    <scope>NUCLEOTIDE SEQUENCE [LARGE SCALE GENOMIC DNA]</scope>
    <source>
        <tissue evidence="1">Muscle</tissue>
    </source>
</reference>
<gene>
    <name evidence="1" type="ORF">E2C01_082365</name>
</gene>
<keyword evidence="2" id="KW-1185">Reference proteome</keyword>
<dbReference type="Proteomes" id="UP000324222">
    <property type="component" value="Unassembled WGS sequence"/>
</dbReference>
<name>A0A5B7IZ17_PORTR</name>
<dbReference type="AlphaFoldDB" id="A0A5B7IZ17"/>
<organism evidence="1 2">
    <name type="scientific">Portunus trituberculatus</name>
    <name type="common">Swimming crab</name>
    <name type="synonym">Neptunus trituberculatus</name>
    <dbReference type="NCBI Taxonomy" id="210409"/>
    <lineage>
        <taxon>Eukaryota</taxon>
        <taxon>Metazoa</taxon>
        <taxon>Ecdysozoa</taxon>
        <taxon>Arthropoda</taxon>
        <taxon>Crustacea</taxon>
        <taxon>Multicrustacea</taxon>
        <taxon>Malacostraca</taxon>
        <taxon>Eumalacostraca</taxon>
        <taxon>Eucarida</taxon>
        <taxon>Decapoda</taxon>
        <taxon>Pleocyemata</taxon>
        <taxon>Brachyura</taxon>
        <taxon>Eubrachyura</taxon>
        <taxon>Portunoidea</taxon>
        <taxon>Portunidae</taxon>
        <taxon>Portuninae</taxon>
        <taxon>Portunus</taxon>
    </lineage>
</organism>
<sequence length="47" mass="5254">MLTYKTNGDITSTTSQLLHQTKQTNTPAKATTFIARGLFDELNVILR</sequence>
<accession>A0A5B7IZ17</accession>
<proteinExistence type="predicted"/>
<comment type="caution">
    <text evidence="1">The sequence shown here is derived from an EMBL/GenBank/DDBJ whole genome shotgun (WGS) entry which is preliminary data.</text>
</comment>